<evidence type="ECO:0000256" key="5">
    <source>
        <dbReference type="RuleBase" id="RU003887"/>
    </source>
</evidence>
<evidence type="ECO:0000256" key="1">
    <source>
        <dbReference type="ARBA" id="ARBA00008348"/>
    </source>
</evidence>
<dbReference type="InterPro" id="IPR036986">
    <property type="entry name" value="S4_RNA-bd_sf"/>
</dbReference>
<dbReference type="FunFam" id="3.30.70.1560:FF:000001">
    <property type="entry name" value="Pseudouridine synthase"/>
    <property type="match status" value="1"/>
</dbReference>
<organism evidence="7 8">
    <name type="scientific">Caldanaerobius fijiensis DSM 17918</name>
    <dbReference type="NCBI Taxonomy" id="1121256"/>
    <lineage>
        <taxon>Bacteria</taxon>
        <taxon>Bacillati</taxon>
        <taxon>Bacillota</taxon>
        <taxon>Clostridia</taxon>
        <taxon>Thermoanaerobacterales</taxon>
        <taxon>Thermoanaerobacteraceae</taxon>
        <taxon>Caldanaerobius</taxon>
    </lineage>
</organism>
<dbReference type="GO" id="GO:0003723">
    <property type="term" value="F:RNA binding"/>
    <property type="evidence" value="ECO:0007669"/>
    <property type="project" value="UniProtKB-KW"/>
</dbReference>
<dbReference type="PROSITE" id="PS50889">
    <property type="entry name" value="S4"/>
    <property type="match status" value="1"/>
</dbReference>
<dbReference type="RefSeq" id="WP_073341459.1">
    <property type="nucleotide sequence ID" value="NZ_FQVH01000002.1"/>
</dbReference>
<sequence length="237" mass="27299">MLERLQKYMAKSGVASRRKCEELIRKGCVKLNGRVVTDMGVKVNPDVDIIQVNGKIIKPQKKKIYILLNKPVGFITTVKDQFNRPTVMDLIGYQRERLYPVGRLDYDTSGLLILTNDGELTYKLTHPSHEITKTYLATLQGVPDEEDLRRFRTGLKIDNYVTSPAEISILKIFNSRSLVEIKIHEGKNRQIRKMCEKIGHPVISLKRIAIGDITLEGLKEGQWRYLSDEEIEYLRKL</sequence>
<dbReference type="SUPFAM" id="SSF55174">
    <property type="entry name" value="Alpha-L RNA-binding motif"/>
    <property type="match status" value="1"/>
</dbReference>
<dbReference type="InterPro" id="IPR006145">
    <property type="entry name" value="PsdUridine_synth_RsuA/RluA"/>
</dbReference>
<dbReference type="InterPro" id="IPR020103">
    <property type="entry name" value="PsdUridine_synth_cat_dom_sf"/>
</dbReference>
<dbReference type="CDD" id="cd00165">
    <property type="entry name" value="S4"/>
    <property type="match status" value="1"/>
</dbReference>
<dbReference type="PANTHER" id="PTHR47683">
    <property type="entry name" value="PSEUDOURIDINE SYNTHASE FAMILY PROTEIN-RELATED"/>
    <property type="match status" value="1"/>
</dbReference>
<evidence type="ECO:0000256" key="4">
    <source>
        <dbReference type="PROSITE-ProRule" id="PRU00182"/>
    </source>
</evidence>
<dbReference type="Proteomes" id="UP000184088">
    <property type="component" value="Unassembled WGS sequence"/>
</dbReference>
<dbReference type="NCBIfam" id="TIGR00093">
    <property type="entry name" value="pseudouridine synthase"/>
    <property type="match status" value="1"/>
</dbReference>
<dbReference type="Pfam" id="PF00849">
    <property type="entry name" value="PseudoU_synth_2"/>
    <property type="match status" value="1"/>
</dbReference>
<dbReference type="PROSITE" id="PS01149">
    <property type="entry name" value="PSI_RSU"/>
    <property type="match status" value="1"/>
</dbReference>
<dbReference type="AlphaFoldDB" id="A0A1M4UD42"/>
<dbReference type="InterPro" id="IPR050343">
    <property type="entry name" value="RsuA_PseudoU_synthase"/>
</dbReference>
<dbReference type="OrthoDB" id="9807213at2"/>
<keyword evidence="3 5" id="KW-0413">Isomerase</keyword>
<dbReference type="SUPFAM" id="SSF55120">
    <property type="entry name" value="Pseudouridine synthase"/>
    <property type="match status" value="1"/>
</dbReference>
<evidence type="ECO:0000256" key="2">
    <source>
        <dbReference type="ARBA" id="ARBA00022884"/>
    </source>
</evidence>
<gene>
    <name evidence="7" type="ORF">SAMN02746089_00441</name>
</gene>
<dbReference type="Gene3D" id="3.30.70.1560">
    <property type="entry name" value="Alpha-L RNA-binding motif"/>
    <property type="match status" value="1"/>
</dbReference>
<dbReference type="GO" id="GO:0005829">
    <property type="term" value="C:cytosol"/>
    <property type="evidence" value="ECO:0007669"/>
    <property type="project" value="UniProtKB-ARBA"/>
</dbReference>
<name>A0A1M4UD42_9THEO</name>
<dbReference type="SMART" id="SM00363">
    <property type="entry name" value="S4"/>
    <property type="match status" value="1"/>
</dbReference>
<dbReference type="InterPro" id="IPR042092">
    <property type="entry name" value="PsdUridine_s_RsuA/RluB/E/F_cat"/>
</dbReference>
<evidence type="ECO:0000256" key="3">
    <source>
        <dbReference type="ARBA" id="ARBA00023235"/>
    </source>
</evidence>
<proteinExistence type="inferred from homology"/>
<dbReference type="InterPro" id="IPR018496">
    <property type="entry name" value="PsdUridine_synth_RsuA/RluB_CS"/>
</dbReference>
<protein>
    <recommendedName>
        <fullName evidence="5">Pseudouridine synthase</fullName>
        <ecNumber evidence="5">5.4.99.-</ecNumber>
    </recommendedName>
</protein>
<dbReference type="InterPro" id="IPR002942">
    <property type="entry name" value="S4_RNA-bd"/>
</dbReference>
<dbReference type="EC" id="5.4.99.-" evidence="5"/>
<dbReference type="Gene3D" id="3.30.70.580">
    <property type="entry name" value="Pseudouridine synthase I, catalytic domain, N-terminal subdomain"/>
    <property type="match status" value="1"/>
</dbReference>
<dbReference type="GO" id="GO:0000455">
    <property type="term" value="P:enzyme-directed rRNA pseudouridine synthesis"/>
    <property type="evidence" value="ECO:0007669"/>
    <property type="project" value="UniProtKB-ARBA"/>
</dbReference>
<dbReference type="Gene3D" id="3.10.290.10">
    <property type="entry name" value="RNA-binding S4 domain"/>
    <property type="match status" value="1"/>
</dbReference>
<dbReference type="InterPro" id="IPR020094">
    <property type="entry name" value="TruA/RsuA/RluB/E/F_N"/>
</dbReference>
<evidence type="ECO:0000259" key="6">
    <source>
        <dbReference type="SMART" id="SM00363"/>
    </source>
</evidence>
<dbReference type="InterPro" id="IPR000748">
    <property type="entry name" value="PsdUridine_synth_RsuA/RluB/E/F"/>
</dbReference>
<accession>A0A1M4UD42</accession>
<comment type="similarity">
    <text evidence="1 5">Belongs to the pseudouridine synthase RsuA family.</text>
</comment>
<evidence type="ECO:0000313" key="7">
    <source>
        <dbReference type="EMBL" id="SHE54480.1"/>
    </source>
</evidence>
<feature type="domain" description="RNA-binding S4" evidence="6">
    <location>
        <begin position="3"/>
        <end position="62"/>
    </location>
</feature>
<dbReference type="CDD" id="cd02870">
    <property type="entry name" value="PseudoU_synth_RsuA_like"/>
    <property type="match status" value="1"/>
</dbReference>
<dbReference type="FunFam" id="3.10.290.10:FF:000003">
    <property type="entry name" value="Pseudouridine synthase"/>
    <property type="match status" value="1"/>
</dbReference>
<dbReference type="STRING" id="1121256.SAMN02746089_00441"/>
<dbReference type="Pfam" id="PF01479">
    <property type="entry name" value="S4"/>
    <property type="match status" value="1"/>
</dbReference>
<evidence type="ECO:0000313" key="8">
    <source>
        <dbReference type="Proteomes" id="UP000184088"/>
    </source>
</evidence>
<dbReference type="PANTHER" id="PTHR47683:SF2">
    <property type="entry name" value="RNA-BINDING S4 DOMAIN-CONTAINING PROTEIN"/>
    <property type="match status" value="1"/>
</dbReference>
<dbReference type="GO" id="GO:0120159">
    <property type="term" value="F:rRNA pseudouridine synthase activity"/>
    <property type="evidence" value="ECO:0007669"/>
    <property type="project" value="UniProtKB-ARBA"/>
</dbReference>
<dbReference type="EMBL" id="FQVH01000002">
    <property type="protein sequence ID" value="SHE54480.1"/>
    <property type="molecule type" value="Genomic_DNA"/>
</dbReference>
<keyword evidence="2 4" id="KW-0694">RNA-binding</keyword>
<reference evidence="7 8" key="1">
    <citation type="submission" date="2016-11" db="EMBL/GenBank/DDBJ databases">
        <authorList>
            <person name="Jaros S."/>
            <person name="Januszkiewicz K."/>
            <person name="Wedrychowicz H."/>
        </authorList>
    </citation>
    <scope>NUCLEOTIDE SEQUENCE [LARGE SCALE GENOMIC DNA]</scope>
    <source>
        <strain evidence="7 8">DSM 17918</strain>
    </source>
</reference>
<keyword evidence="8" id="KW-1185">Reference proteome</keyword>